<evidence type="ECO:0000256" key="3">
    <source>
        <dbReference type="ARBA" id="ARBA00022679"/>
    </source>
</evidence>
<dbReference type="CDD" id="cd00590">
    <property type="entry name" value="RRM_SF"/>
    <property type="match status" value="1"/>
</dbReference>
<evidence type="ECO:0000256" key="4">
    <source>
        <dbReference type="ARBA" id="ARBA00022695"/>
    </source>
</evidence>
<dbReference type="Pfam" id="PF26252">
    <property type="entry name" value="RdRP_helical"/>
    <property type="match status" value="1"/>
</dbReference>
<evidence type="ECO:0000256" key="5">
    <source>
        <dbReference type="ARBA" id="ARBA00022884"/>
    </source>
</evidence>
<evidence type="ECO:0000256" key="7">
    <source>
        <dbReference type="ARBA" id="ARBA00048744"/>
    </source>
</evidence>
<proteinExistence type="inferred from homology"/>
<dbReference type="InterPro" id="IPR007855">
    <property type="entry name" value="RDRP"/>
</dbReference>
<evidence type="ECO:0000313" key="12">
    <source>
        <dbReference type="Proteomes" id="UP000036987"/>
    </source>
</evidence>
<evidence type="ECO:0000256" key="8">
    <source>
        <dbReference type="PROSITE-ProRule" id="PRU00176"/>
    </source>
</evidence>
<keyword evidence="6 9" id="KW-0943">RNA-mediated gene silencing</keyword>
<dbReference type="Pfam" id="PF24823">
    <property type="entry name" value="PH_RDR2"/>
    <property type="match status" value="1"/>
</dbReference>
<dbReference type="GO" id="GO:0003968">
    <property type="term" value="F:RNA-directed RNA polymerase activity"/>
    <property type="evidence" value="ECO:0000318"/>
    <property type="project" value="GO_Central"/>
</dbReference>
<organism evidence="11 12">
    <name type="scientific">Zostera marina</name>
    <name type="common">Eelgrass</name>
    <dbReference type="NCBI Taxonomy" id="29655"/>
    <lineage>
        <taxon>Eukaryota</taxon>
        <taxon>Viridiplantae</taxon>
        <taxon>Streptophyta</taxon>
        <taxon>Embryophyta</taxon>
        <taxon>Tracheophyta</taxon>
        <taxon>Spermatophyta</taxon>
        <taxon>Magnoliopsida</taxon>
        <taxon>Liliopsida</taxon>
        <taxon>Zosteraceae</taxon>
        <taxon>Zostera</taxon>
    </lineage>
</organism>
<keyword evidence="5 8" id="KW-0694">RNA-binding</keyword>
<feature type="domain" description="RRM" evidence="10">
    <location>
        <begin position="19"/>
        <end position="107"/>
    </location>
</feature>
<keyword evidence="2 9" id="KW-0696">RNA-directed RNA polymerase</keyword>
<dbReference type="InterPro" id="IPR058752">
    <property type="entry name" value="RDRP_C_head"/>
</dbReference>
<dbReference type="InterPro" id="IPR000504">
    <property type="entry name" value="RRM_dom"/>
</dbReference>
<dbReference type="OMA" id="YHICKED"/>
<evidence type="ECO:0000256" key="9">
    <source>
        <dbReference type="RuleBase" id="RU363098"/>
    </source>
</evidence>
<dbReference type="OrthoDB" id="6513042at2759"/>
<dbReference type="SMART" id="SM00360">
    <property type="entry name" value="RRM"/>
    <property type="match status" value="1"/>
</dbReference>
<dbReference type="Gene3D" id="3.30.70.330">
    <property type="match status" value="1"/>
</dbReference>
<comment type="catalytic activity">
    <reaction evidence="7 9">
        <text>RNA(n) + a ribonucleoside 5'-triphosphate = RNA(n+1) + diphosphate</text>
        <dbReference type="Rhea" id="RHEA:21248"/>
        <dbReference type="Rhea" id="RHEA-COMP:14527"/>
        <dbReference type="Rhea" id="RHEA-COMP:17342"/>
        <dbReference type="ChEBI" id="CHEBI:33019"/>
        <dbReference type="ChEBI" id="CHEBI:61557"/>
        <dbReference type="ChEBI" id="CHEBI:140395"/>
        <dbReference type="EC" id="2.7.7.48"/>
    </reaction>
</comment>
<dbReference type="EMBL" id="LFYR01001898">
    <property type="protein sequence ID" value="KMZ58731.1"/>
    <property type="molecule type" value="Genomic_DNA"/>
</dbReference>
<comment type="function">
    <text evidence="9">Probably involved in the RNA silencing pathway and required for the generation of small interfering RNAs (siRNAs).</text>
</comment>
<dbReference type="GO" id="GO:0031380">
    <property type="term" value="C:nuclear RNA-directed RNA polymerase complex"/>
    <property type="evidence" value="ECO:0000318"/>
    <property type="project" value="GO_Central"/>
</dbReference>
<evidence type="ECO:0000256" key="1">
    <source>
        <dbReference type="ARBA" id="ARBA00005762"/>
    </source>
</evidence>
<dbReference type="Pfam" id="PF05183">
    <property type="entry name" value="RdRP"/>
    <property type="match status" value="1"/>
</dbReference>
<dbReference type="Pfam" id="PF00076">
    <property type="entry name" value="RRM_1"/>
    <property type="match status" value="1"/>
</dbReference>
<dbReference type="STRING" id="29655.A0A0K9NPQ0"/>
<name>A0A0K9NPQ0_ZOSMR</name>
<dbReference type="InterPro" id="IPR058751">
    <property type="entry name" value="RDRP_helical"/>
</dbReference>
<dbReference type="InterPro" id="IPR057596">
    <property type="entry name" value="RDRP_core"/>
</dbReference>
<sequence length="1114" mass="126945">MGSNSIAGTDISSRRLRTTTLRVNKIPYTANASDLYTFFQETVGSVYACKIAPHYPNSKSRGSGFVQFDTISAVDKALGFDPLPLFQSVGLEISTSEKDVVVRAVDPENRVRECVLHVGWLVEEKWLEVLGSWNGVKVDFLLERKRLDVVLKDCQGDCYKMEIGFEDIDASFGCSLVGVEENALLLKLRYGPKMYRRLSKKSGNEHCFIGNEEDKYIWVRSVDFSASCSIGHSTHFCLELPEGVSTPTCLPFYEELGELDITERDVNPFSRLVPLVNSTLPYEIIFQLNSLIHKQKISFGQISNNLFSVLSGLSSETAQRVLLELHKVTSTCYDPLKFINNEVERMMGNHKTTTHVSSTVASLQSKNLMSCHRVLITPLRIYLLGPEMEKSNYIVNYYAEYASDFLRVSFVDEDWCKLPSQAISTKTEHGIFSKPYRTEIHRRILDVLTNGITIGAKKFEFLAFSASQLRSGSVWMFASSETLTAESIREWMGDFKKIRNVSKCAARMGQLFSSSQQTFNVHPQDVQIIPDIEVIDDGIKYCFSDGIGKISESFATDLAKHCRFRETPSAFQIRYGGYKGVVAVDQLSSYKLSLRPSMLKFDSDNIMFNVTTRSKSTPCFLNRDIICLLSTLGIEDMVFEDLQREQMQLMEGLFTNKLSAIKFLESMASVGTKTAVKMLIHGYKPVSEPYLMMVLKAYCEYHLASLKNKWKIFVPKGRVLLGCLDETRSLNYGQVFIRVTMTKDELELQQDQDYFQKFDEKTAIVTGKIVVTKNPCLHPGDIRILEAVRNDALVNFVDCIVFPQKGERPHPNECSGGDLDGDQYFICWDKKLVPLESETPMDYIGRRPRITDHEVSLEEIYNFFVDYMNNDTIGVISNAHLVHADREPTKARSAKCLELAKLHSMAVDFAKTGAPAEMPVVHRPKKYPDFMERHDKPMYISTGILGKLYRKTIDHFAGNNFICSKYLDESTRECYYDDDLEVNGFELYLDVALDYKNQYSEKFKSLMKYYGAECEAEILTGNLQNRPKYLEYDRRRYGEVMDRIEIGLKTLQMEVHDKVRSCCDEKSYPILASACYHVSYHPKYLSSKNNNDFLSFPWLFCDVLLSVKSSKTGS</sequence>
<accession>A0A0K9NPQ0</accession>
<evidence type="ECO:0000313" key="11">
    <source>
        <dbReference type="EMBL" id="KMZ58731.1"/>
    </source>
</evidence>
<dbReference type="EC" id="2.7.7.48" evidence="9"/>
<evidence type="ECO:0000259" key="10">
    <source>
        <dbReference type="PROSITE" id="PS50102"/>
    </source>
</evidence>
<comment type="similarity">
    <text evidence="1 9">Belongs to the RdRP family.</text>
</comment>
<dbReference type="PANTHER" id="PTHR23079:SF5">
    <property type="entry name" value="RNA-DEPENDENT RNA POLYMERASE 2"/>
    <property type="match status" value="1"/>
</dbReference>
<evidence type="ECO:0000256" key="2">
    <source>
        <dbReference type="ARBA" id="ARBA00022484"/>
    </source>
</evidence>
<dbReference type="PANTHER" id="PTHR23079">
    <property type="entry name" value="RNA-DEPENDENT RNA POLYMERASE"/>
    <property type="match status" value="1"/>
</dbReference>
<dbReference type="SUPFAM" id="SSF54928">
    <property type="entry name" value="RNA-binding domain, RBD"/>
    <property type="match status" value="1"/>
</dbReference>
<reference evidence="12" key="1">
    <citation type="journal article" date="2016" name="Nature">
        <title>The genome of the seagrass Zostera marina reveals angiosperm adaptation to the sea.</title>
        <authorList>
            <person name="Olsen J.L."/>
            <person name="Rouze P."/>
            <person name="Verhelst B."/>
            <person name="Lin Y.-C."/>
            <person name="Bayer T."/>
            <person name="Collen J."/>
            <person name="Dattolo E."/>
            <person name="De Paoli E."/>
            <person name="Dittami S."/>
            <person name="Maumus F."/>
            <person name="Michel G."/>
            <person name="Kersting A."/>
            <person name="Lauritano C."/>
            <person name="Lohaus R."/>
            <person name="Toepel M."/>
            <person name="Tonon T."/>
            <person name="Vanneste K."/>
            <person name="Amirebrahimi M."/>
            <person name="Brakel J."/>
            <person name="Bostroem C."/>
            <person name="Chovatia M."/>
            <person name="Grimwood J."/>
            <person name="Jenkins J.W."/>
            <person name="Jueterbock A."/>
            <person name="Mraz A."/>
            <person name="Stam W.T."/>
            <person name="Tice H."/>
            <person name="Bornberg-Bauer E."/>
            <person name="Green P.J."/>
            <person name="Pearson G.A."/>
            <person name="Procaccini G."/>
            <person name="Duarte C.M."/>
            <person name="Schmutz J."/>
            <person name="Reusch T.B.H."/>
            <person name="Van de Peer Y."/>
        </authorList>
    </citation>
    <scope>NUCLEOTIDE SEQUENCE [LARGE SCALE GENOMIC DNA]</scope>
    <source>
        <strain evidence="12">cv. Finnish</strain>
    </source>
</reference>
<dbReference type="GO" id="GO:0003723">
    <property type="term" value="F:RNA binding"/>
    <property type="evidence" value="ECO:0007669"/>
    <property type="project" value="UniProtKB-UniRule"/>
</dbReference>
<keyword evidence="4 9" id="KW-0548">Nucleotidyltransferase</keyword>
<dbReference type="InterPro" id="IPR012677">
    <property type="entry name" value="Nucleotide-bd_a/b_plait_sf"/>
</dbReference>
<keyword evidence="12" id="KW-1185">Reference proteome</keyword>
<keyword evidence="3 9" id="KW-0808">Transferase</keyword>
<dbReference type="AlphaFoldDB" id="A0A0K9NPQ0"/>
<dbReference type="PROSITE" id="PS50102">
    <property type="entry name" value="RRM"/>
    <property type="match status" value="1"/>
</dbReference>
<evidence type="ECO:0000256" key="6">
    <source>
        <dbReference type="ARBA" id="ARBA00023158"/>
    </source>
</evidence>
<protein>
    <recommendedName>
        <fullName evidence="9">RNA-dependent RNA polymerase</fullName>
        <ecNumber evidence="9">2.7.7.48</ecNumber>
    </recommendedName>
</protein>
<dbReference type="InterPro" id="IPR057590">
    <property type="entry name" value="PH_RDR1/2-like"/>
</dbReference>
<dbReference type="Proteomes" id="UP000036987">
    <property type="component" value="Unassembled WGS sequence"/>
</dbReference>
<dbReference type="InterPro" id="IPR035979">
    <property type="entry name" value="RBD_domain_sf"/>
</dbReference>
<dbReference type="GO" id="GO:0030422">
    <property type="term" value="P:siRNA processing"/>
    <property type="evidence" value="ECO:0000318"/>
    <property type="project" value="GO_Central"/>
</dbReference>
<gene>
    <name evidence="11" type="ORF">ZOSMA_74G00740</name>
</gene>
<dbReference type="Pfam" id="PF26253">
    <property type="entry name" value="RdRP_head"/>
    <property type="match status" value="1"/>
</dbReference>
<comment type="caution">
    <text evidence="11">The sequence shown here is derived from an EMBL/GenBank/DDBJ whole genome shotgun (WGS) entry which is preliminary data.</text>
</comment>